<dbReference type="SMART" id="SM00256">
    <property type="entry name" value="FBOX"/>
    <property type="match status" value="1"/>
</dbReference>
<dbReference type="InterPro" id="IPR001810">
    <property type="entry name" value="F-box_dom"/>
</dbReference>
<dbReference type="Pfam" id="PF00646">
    <property type="entry name" value="F-box"/>
    <property type="match status" value="1"/>
</dbReference>
<dbReference type="InterPro" id="IPR013187">
    <property type="entry name" value="F-box-assoc_dom_typ3"/>
</dbReference>
<feature type="domain" description="F-box" evidence="1">
    <location>
        <begin position="13"/>
        <end position="58"/>
    </location>
</feature>
<organism evidence="2 3">
    <name type="scientific">Microthlaspi erraticum</name>
    <dbReference type="NCBI Taxonomy" id="1685480"/>
    <lineage>
        <taxon>Eukaryota</taxon>
        <taxon>Viridiplantae</taxon>
        <taxon>Streptophyta</taxon>
        <taxon>Embryophyta</taxon>
        <taxon>Tracheophyta</taxon>
        <taxon>Spermatophyta</taxon>
        <taxon>Magnoliopsida</taxon>
        <taxon>eudicotyledons</taxon>
        <taxon>Gunneridae</taxon>
        <taxon>Pentapetalae</taxon>
        <taxon>rosids</taxon>
        <taxon>malvids</taxon>
        <taxon>Brassicales</taxon>
        <taxon>Brassicaceae</taxon>
        <taxon>Coluteocarpeae</taxon>
        <taxon>Microthlaspi</taxon>
    </lineage>
</organism>
<keyword evidence="3" id="KW-1185">Reference proteome</keyword>
<comment type="caution">
    <text evidence="2">The sequence shown here is derived from an EMBL/GenBank/DDBJ whole genome shotgun (WGS) entry which is preliminary data.</text>
</comment>
<protein>
    <recommendedName>
        <fullName evidence="1">F-box domain-containing protein</fullName>
    </recommendedName>
</protein>
<dbReference type="EMBL" id="CACVBM020001105">
    <property type="protein sequence ID" value="CAA7031229.1"/>
    <property type="molecule type" value="Genomic_DNA"/>
</dbReference>
<gene>
    <name evidence="2" type="ORF">MERR_LOCUS18464</name>
</gene>
<evidence type="ECO:0000313" key="3">
    <source>
        <dbReference type="Proteomes" id="UP000467841"/>
    </source>
</evidence>
<dbReference type="Pfam" id="PF08268">
    <property type="entry name" value="FBA_3"/>
    <property type="match status" value="1"/>
</dbReference>
<dbReference type="AlphaFoldDB" id="A0A6D2ILP8"/>
<dbReference type="OrthoDB" id="5314306at2759"/>
<dbReference type="Proteomes" id="UP000467841">
    <property type="component" value="Unassembled WGS sequence"/>
</dbReference>
<dbReference type="InterPro" id="IPR036047">
    <property type="entry name" value="F-box-like_dom_sf"/>
</dbReference>
<evidence type="ECO:0000259" key="1">
    <source>
        <dbReference type="PROSITE" id="PS50181"/>
    </source>
</evidence>
<sequence length="280" mass="32109">MEAKKKKVTKGSNFCSNSLPVDLMIEIFRRLPLKTLTRLISVSKLWASVVRNRDFMNLFLKESFNKPRGLVLMFREYPVSNLSSEHPRFETHESSPSNASLATYHVTCLARQDTFIAPSSVHGLICYRYGSTLGIYNPCTRRSITLPKLNSERTVLNQDLGFDPIDNDYKVLSVTRAATKPKGNTRALAKEMWVLTLGSEISWKRFNQEYIPRHSPISQDLCINGVLYYRAVTGSKLKNSAIMSFDVRSERLNLIKAEKLDITIRPRKFRNFSKLTCYLL</sequence>
<dbReference type="PROSITE" id="PS50181">
    <property type="entry name" value="FBOX"/>
    <property type="match status" value="1"/>
</dbReference>
<name>A0A6D2ILP8_9BRAS</name>
<dbReference type="PANTHER" id="PTHR31111:SF132">
    <property type="entry name" value="F-BOX ASSOCIATED UBIQUITINATION EFFECTOR FAMILY PROTEIN-RELATED"/>
    <property type="match status" value="1"/>
</dbReference>
<dbReference type="PANTHER" id="PTHR31111">
    <property type="entry name" value="BNAA05G37150D PROTEIN-RELATED"/>
    <property type="match status" value="1"/>
</dbReference>
<accession>A0A6D2ILP8</accession>
<proteinExistence type="predicted"/>
<dbReference type="Gene3D" id="1.20.1280.50">
    <property type="match status" value="1"/>
</dbReference>
<evidence type="ECO:0000313" key="2">
    <source>
        <dbReference type="EMBL" id="CAA7031229.1"/>
    </source>
</evidence>
<dbReference type="InterPro" id="IPR017451">
    <property type="entry name" value="F-box-assoc_interact_dom"/>
</dbReference>
<dbReference type="NCBIfam" id="TIGR01640">
    <property type="entry name" value="F_box_assoc_1"/>
    <property type="match status" value="1"/>
</dbReference>
<dbReference type="SUPFAM" id="SSF81383">
    <property type="entry name" value="F-box domain"/>
    <property type="match status" value="1"/>
</dbReference>
<reference evidence="2" key="1">
    <citation type="submission" date="2020-01" db="EMBL/GenBank/DDBJ databases">
        <authorList>
            <person name="Mishra B."/>
        </authorList>
    </citation>
    <scope>NUCLEOTIDE SEQUENCE [LARGE SCALE GENOMIC DNA]</scope>
</reference>